<accession>A0A1C3E577</accession>
<dbReference type="Pfam" id="PF12833">
    <property type="entry name" value="HTH_18"/>
    <property type="match status" value="1"/>
</dbReference>
<comment type="caution">
    <text evidence="5">The sequence shown here is derived from an EMBL/GenBank/DDBJ whole genome shotgun (WGS) entry which is preliminary data.</text>
</comment>
<dbReference type="EMBL" id="LYDR01000152">
    <property type="protein sequence ID" value="ODA28398.1"/>
    <property type="molecule type" value="Genomic_DNA"/>
</dbReference>
<dbReference type="CDD" id="cd01543">
    <property type="entry name" value="PBP1_XylR"/>
    <property type="match status" value="1"/>
</dbReference>
<sequence length="387" mass="43671">MPAVKPRKRVALVIETSLAYGRAVLRGISKYLVAHQPWSMYLDLHELMAQPPRWLENAEIDGVISRSTTPELAASLLRRRIPTIDMTDFRLHDGLPHVYTDHRAVGKLAAEHLQERGFRQFAYCGFSDHAWSSERREGFANAITGHGAFHVYESRWQTSSSQTWAQQQQEIRGWLDSLPKPIGIMAANDMRGHHVLDACRQLELAVPESVAVIGVDNDEVLCELCDPPLSSVVPNPERIGYEAAAILDRMMAGESWPTETLYIPPMGIVTRQSTDVLATDDPIVASSLKIIREGACHQLTVDEILARVNTSRSVLERRFRKHLGRSPQEEIRQVQLKRVKQLLEETELPLSRIAELSGFQHAEYLSVVFKREVGMTPGSYRKSANLR</sequence>
<dbReference type="PANTHER" id="PTHR30146">
    <property type="entry name" value="LACI-RELATED TRANSCRIPTIONAL REPRESSOR"/>
    <property type="match status" value="1"/>
</dbReference>
<reference evidence="5 6" key="1">
    <citation type="submission" date="2016-05" db="EMBL/GenBank/DDBJ databases">
        <title>Genomic and physiological characterization of Planctopirus sp. isolated from fresh water lake.</title>
        <authorList>
            <person name="Subhash Y."/>
            <person name="Ramana C."/>
        </authorList>
    </citation>
    <scope>NUCLEOTIDE SEQUENCE [LARGE SCALE GENOMIC DNA]</scope>
    <source>
        <strain evidence="5 6">JC280</strain>
    </source>
</reference>
<dbReference type="PANTHER" id="PTHR30146:SF24">
    <property type="entry name" value="XYLOSE OPERON REGULATORY PROTEIN"/>
    <property type="match status" value="1"/>
</dbReference>
<dbReference type="InterPro" id="IPR054031">
    <property type="entry name" value="XylR_PBP1"/>
</dbReference>
<dbReference type="PROSITE" id="PS01124">
    <property type="entry name" value="HTH_ARAC_FAMILY_2"/>
    <property type="match status" value="1"/>
</dbReference>
<keyword evidence="1" id="KW-0805">Transcription regulation</keyword>
<dbReference type="InterPro" id="IPR028082">
    <property type="entry name" value="Peripla_BP_I"/>
</dbReference>
<dbReference type="Gene3D" id="1.10.10.60">
    <property type="entry name" value="Homeodomain-like"/>
    <property type="match status" value="1"/>
</dbReference>
<keyword evidence="2" id="KW-0238">DNA-binding</keyword>
<dbReference type="InterPro" id="IPR018060">
    <property type="entry name" value="HTH_AraC"/>
</dbReference>
<dbReference type="STRING" id="1841610.A6X21_11715"/>
<evidence type="ECO:0000313" key="5">
    <source>
        <dbReference type="EMBL" id="ODA28398.1"/>
    </source>
</evidence>
<evidence type="ECO:0000313" key="6">
    <source>
        <dbReference type="Proteomes" id="UP000094828"/>
    </source>
</evidence>
<protein>
    <submittedName>
        <fullName evidence="5">XylR family transcriptional regulator</fullName>
    </submittedName>
</protein>
<evidence type="ECO:0000259" key="4">
    <source>
        <dbReference type="PROSITE" id="PS01124"/>
    </source>
</evidence>
<dbReference type="Pfam" id="PF13377">
    <property type="entry name" value="Peripla_BP_3"/>
    <property type="match status" value="1"/>
</dbReference>
<keyword evidence="3" id="KW-0804">Transcription</keyword>
<dbReference type="RefSeq" id="WP_068851390.1">
    <property type="nucleotide sequence ID" value="NZ_LYDR01000152.1"/>
</dbReference>
<dbReference type="GO" id="GO:0000976">
    <property type="term" value="F:transcription cis-regulatory region binding"/>
    <property type="evidence" value="ECO:0007669"/>
    <property type="project" value="TreeGrafter"/>
</dbReference>
<dbReference type="SMART" id="SM00342">
    <property type="entry name" value="HTH_ARAC"/>
    <property type="match status" value="1"/>
</dbReference>
<dbReference type="SUPFAM" id="SSF53822">
    <property type="entry name" value="Periplasmic binding protein-like I"/>
    <property type="match status" value="1"/>
</dbReference>
<dbReference type="SUPFAM" id="SSF46689">
    <property type="entry name" value="Homeodomain-like"/>
    <property type="match status" value="2"/>
</dbReference>
<evidence type="ECO:0000256" key="1">
    <source>
        <dbReference type="ARBA" id="ARBA00023015"/>
    </source>
</evidence>
<keyword evidence="6" id="KW-1185">Reference proteome</keyword>
<dbReference type="InterPro" id="IPR009057">
    <property type="entry name" value="Homeodomain-like_sf"/>
</dbReference>
<name>A0A1C3E577_9PLAN</name>
<dbReference type="Proteomes" id="UP000094828">
    <property type="component" value="Unassembled WGS sequence"/>
</dbReference>
<evidence type="ECO:0000256" key="3">
    <source>
        <dbReference type="ARBA" id="ARBA00023163"/>
    </source>
</evidence>
<dbReference type="InterPro" id="IPR018062">
    <property type="entry name" value="HTH_AraC-typ_CS"/>
</dbReference>
<evidence type="ECO:0000256" key="2">
    <source>
        <dbReference type="ARBA" id="ARBA00023125"/>
    </source>
</evidence>
<proteinExistence type="predicted"/>
<feature type="domain" description="HTH araC/xylS-type" evidence="4">
    <location>
        <begin position="285"/>
        <end position="383"/>
    </location>
</feature>
<dbReference type="GO" id="GO:0003700">
    <property type="term" value="F:DNA-binding transcription factor activity"/>
    <property type="evidence" value="ECO:0007669"/>
    <property type="project" value="InterPro"/>
</dbReference>
<gene>
    <name evidence="5" type="ORF">A6X21_11715</name>
</gene>
<dbReference type="AlphaFoldDB" id="A0A1C3E577"/>
<dbReference type="Gene3D" id="3.40.50.2300">
    <property type="match status" value="2"/>
</dbReference>
<dbReference type="InterPro" id="IPR046335">
    <property type="entry name" value="LacI/GalR-like_sensor"/>
</dbReference>
<organism evidence="5 6">
    <name type="scientific">Planctopirus hydrillae</name>
    <dbReference type="NCBI Taxonomy" id="1841610"/>
    <lineage>
        <taxon>Bacteria</taxon>
        <taxon>Pseudomonadati</taxon>
        <taxon>Planctomycetota</taxon>
        <taxon>Planctomycetia</taxon>
        <taxon>Planctomycetales</taxon>
        <taxon>Planctomycetaceae</taxon>
        <taxon>Planctopirus</taxon>
    </lineage>
</organism>
<dbReference type="PROSITE" id="PS00041">
    <property type="entry name" value="HTH_ARAC_FAMILY_1"/>
    <property type="match status" value="1"/>
</dbReference>
<dbReference type="Pfam" id="PF22177">
    <property type="entry name" value="PBP1_XylR"/>
    <property type="match status" value="1"/>
</dbReference>